<comment type="caution">
    <text evidence="2">The sequence shown here is derived from an EMBL/GenBank/DDBJ whole genome shotgun (WGS) entry which is preliminary data.</text>
</comment>
<protein>
    <submittedName>
        <fullName evidence="2">Uncharacterized protein</fullName>
    </submittedName>
</protein>
<sequence length="193" mass="21398">MDSDYNLTTKVNTGQKATTVGSKTPALTTNNFANNQKEPPKNVWTIVALVLGLSFLVTLTIFLSLYFKRTSCNKSSNVEGTSTIIHNEVLSHANEVEQSATNNPVNAINEVNRIYNTVDDVIPGCNTSNTHAYDEVEIFEGDVMYNHLTTYSHNSMTETARTIPIKDNGNENVIVANILYQSSFDEDLEKRDA</sequence>
<keyword evidence="3" id="KW-1185">Reference proteome</keyword>
<keyword evidence="1" id="KW-0472">Membrane</keyword>
<accession>A0ABP0H2Z8</accession>
<evidence type="ECO:0000313" key="3">
    <source>
        <dbReference type="Proteomes" id="UP001642483"/>
    </source>
</evidence>
<organism evidence="2 3">
    <name type="scientific">Clavelina lepadiformis</name>
    <name type="common">Light-bulb sea squirt</name>
    <name type="synonym">Ascidia lepadiformis</name>
    <dbReference type="NCBI Taxonomy" id="159417"/>
    <lineage>
        <taxon>Eukaryota</taxon>
        <taxon>Metazoa</taxon>
        <taxon>Chordata</taxon>
        <taxon>Tunicata</taxon>
        <taxon>Ascidiacea</taxon>
        <taxon>Aplousobranchia</taxon>
        <taxon>Clavelinidae</taxon>
        <taxon>Clavelina</taxon>
    </lineage>
</organism>
<name>A0ABP0H2Z8_CLALP</name>
<keyword evidence="1" id="KW-0812">Transmembrane</keyword>
<dbReference type="EMBL" id="CAWYQH010000174">
    <property type="protein sequence ID" value="CAK8698351.1"/>
    <property type="molecule type" value="Genomic_DNA"/>
</dbReference>
<feature type="transmembrane region" description="Helical" evidence="1">
    <location>
        <begin position="43"/>
        <end position="67"/>
    </location>
</feature>
<dbReference type="Proteomes" id="UP001642483">
    <property type="component" value="Unassembled WGS sequence"/>
</dbReference>
<reference evidence="2 3" key="1">
    <citation type="submission" date="2024-02" db="EMBL/GenBank/DDBJ databases">
        <authorList>
            <person name="Daric V."/>
            <person name="Darras S."/>
        </authorList>
    </citation>
    <scope>NUCLEOTIDE SEQUENCE [LARGE SCALE GENOMIC DNA]</scope>
</reference>
<gene>
    <name evidence="2" type="ORF">CVLEPA_LOCUS31791</name>
</gene>
<evidence type="ECO:0000313" key="2">
    <source>
        <dbReference type="EMBL" id="CAK8698351.1"/>
    </source>
</evidence>
<keyword evidence="1" id="KW-1133">Transmembrane helix</keyword>
<evidence type="ECO:0000256" key="1">
    <source>
        <dbReference type="SAM" id="Phobius"/>
    </source>
</evidence>
<proteinExistence type="predicted"/>